<keyword evidence="3" id="KW-1185">Reference proteome</keyword>
<accession>A0A554S8S9</accession>
<proteinExistence type="predicted"/>
<dbReference type="RefSeq" id="WP_185973090.1">
    <property type="nucleotide sequence ID" value="NZ_VLNT01000007.1"/>
</dbReference>
<gene>
    <name evidence="2" type="ORF">FNM00_10215</name>
</gene>
<dbReference type="Proteomes" id="UP000316988">
    <property type="component" value="Unassembled WGS sequence"/>
</dbReference>
<evidence type="ECO:0000313" key="3">
    <source>
        <dbReference type="Proteomes" id="UP000316988"/>
    </source>
</evidence>
<evidence type="ECO:0000256" key="1">
    <source>
        <dbReference type="SAM" id="SignalP"/>
    </source>
</evidence>
<name>A0A554S8S9_9ACTN</name>
<evidence type="ECO:0000313" key="2">
    <source>
        <dbReference type="EMBL" id="TSD62745.1"/>
    </source>
</evidence>
<sequence>MKTMVKRAAALLVLVSLTCLLGCVTVTQRGGDESERPEPLARQIDGDVETWDLSGPPSDAAFGIAAESSAGIYRTDEPRPIVLRFSDDEQLRVEAPLISFSRFRGADGDNFTVGIRGATVEPEVLDGQLRSIVDQLGSSPDLVADFTAEVEQAPPEQTERIVFSSPSAQFGDLEIGVQANLAPIAGRGRFIIGGAW</sequence>
<feature type="signal peptide" evidence="1">
    <location>
        <begin position="1"/>
        <end position="21"/>
    </location>
</feature>
<protein>
    <submittedName>
        <fullName evidence="2">Uncharacterized protein</fullName>
    </submittedName>
</protein>
<reference evidence="2 3" key="1">
    <citation type="submission" date="2019-07" db="EMBL/GenBank/DDBJ databases">
        <authorList>
            <person name="Zhao L.H."/>
        </authorList>
    </citation>
    <scope>NUCLEOTIDE SEQUENCE [LARGE SCALE GENOMIC DNA]</scope>
    <source>
        <strain evidence="2 3">Co35</strain>
    </source>
</reference>
<keyword evidence="1" id="KW-0732">Signal</keyword>
<comment type="caution">
    <text evidence="2">The sequence shown here is derived from an EMBL/GenBank/DDBJ whole genome shotgun (WGS) entry which is preliminary data.</text>
</comment>
<organism evidence="2 3">
    <name type="scientific">Aeromicrobium piscarium</name>
    <dbReference type="NCBI Taxonomy" id="2590901"/>
    <lineage>
        <taxon>Bacteria</taxon>
        <taxon>Bacillati</taxon>
        <taxon>Actinomycetota</taxon>
        <taxon>Actinomycetes</taxon>
        <taxon>Propionibacteriales</taxon>
        <taxon>Nocardioidaceae</taxon>
        <taxon>Aeromicrobium</taxon>
    </lineage>
</organism>
<dbReference type="EMBL" id="VLNT01000007">
    <property type="protein sequence ID" value="TSD62745.1"/>
    <property type="molecule type" value="Genomic_DNA"/>
</dbReference>
<feature type="chain" id="PRO_5038820739" evidence="1">
    <location>
        <begin position="22"/>
        <end position="196"/>
    </location>
</feature>
<dbReference type="AlphaFoldDB" id="A0A554S8S9"/>